<name>A0A6M0H5A7_9CLOT</name>
<dbReference type="AlphaFoldDB" id="A0A6M0H5A7"/>
<evidence type="ECO:0000313" key="2">
    <source>
        <dbReference type="Proteomes" id="UP000481872"/>
    </source>
</evidence>
<gene>
    <name evidence="1" type="ORF">G3M99_11670</name>
</gene>
<dbReference type="RefSeq" id="WP_199870272.1">
    <property type="nucleotide sequence ID" value="NZ_JAAGPU010000021.1"/>
</dbReference>
<evidence type="ECO:0000313" key="1">
    <source>
        <dbReference type="EMBL" id="NEU05498.1"/>
    </source>
</evidence>
<protein>
    <submittedName>
        <fullName evidence="1">Uncharacterized protein</fullName>
    </submittedName>
</protein>
<organism evidence="1 2">
    <name type="scientific">Clostridium senegalense</name>
    <dbReference type="NCBI Taxonomy" id="1465809"/>
    <lineage>
        <taxon>Bacteria</taxon>
        <taxon>Bacillati</taxon>
        <taxon>Bacillota</taxon>
        <taxon>Clostridia</taxon>
        <taxon>Eubacteriales</taxon>
        <taxon>Clostridiaceae</taxon>
        <taxon>Clostridium</taxon>
    </lineage>
</organism>
<proteinExistence type="predicted"/>
<comment type="caution">
    <text evidence="1">The sequence shown here is derived from an EMBL/GenBank/DDBJ whole genome shotgun (WGS) entry which is preliminary data.</text>
</comment>
<reference evidence="1 2" key="1">
    <citation type="submission" date="2020-02" db="EMBL/GenBank/DDBJ databases">
        <title>Genome assembly of a novel Clostridium senegalense strain.</title>
        <authorList>
            <person name="Gupta T.B."/>
            <person name="Jauregui R."/>
            <person name="Maclean P."/>
            <person name="Nawarathana A."/>
            <person name="Brightwell G."/>
        </authorList>
    </citation>
    <scope>NUCLEOTIDE SEQUENCE [LARGE SCALE GENOMIC DNA]</scope>
    <source>
        <strain evidence="1 2">AGRFS4</strain>
    </source>
</reference>
<keyword evidence="2" id="KW-1185">Reference proteome</keyword>
<dbReference type="EMBL" id="JAAGPU010000021">
    <property type="protein sequence ID" value="NEU05498.1"/>
    <property type="molecule type" value="Genomic_DNA"/>
</dbReference>
<accession>A0A6M0H5A7</accession>
<sequence length="79" mass="9250">MYYSTSEESRYLHLIDKPWDFESVIDAITTGEYEIIGCEIVENGIGRLCFKPWSYPYGGMEPLEQLIKPFNIKIIRVNK</sequence>
<dbReference type="Proteomes" id="UP000481872">
    <property type="component" value="Unassembled WGS sequence"/>
</dbReference>